<proteinExistence type="predicted"/>
<dbReference type="EMBL" id="SHMQ01000027">
    <property type="protein sequence ID" value="RZV37920.1"/>
    <property type="molecule type" value="Genomic_DNA"/>
</dbReference>
<reference evidence="1 2" key="1">
    <citation type="submission" date="2019-01" db="EMBL/GenBank/DDBJ databases">
        <title>Insights into ecological role of a new deltaproteobacterial order Candidatus Sinidesulfobacterales (Sva0485) by metagenomics and metatranscriptomics.</title>
        <authorList>
            <person name="Tan S."/>
            <person name="Liu J."/>
            <person name="Fang Y."/>
            <person name="Hedlund B."/>
            <person name="Lian Z.-H."/>
            <person name="Huang L.-Y."/>
            <person name="Li J.-T."/>
            <person name="Huang L.-N."/>
            <person name="Li W.-J."/>
            <person name="Jiang H.-C."/>
            <person name="Dong H.-L."/>
            <person name="Shu W.-S."/>
        </authorList>
    </citation>
    <scope>NUCLEOTIDE SEQUENCE [LARGE SCALE GENOMIC DNA]</scope>
    <source>
        <strain evidence="1">AP4</strain>
    </source>
</reference>
<organism evidence="1 2">
    <name type="scientific">Candidatus Acidulodesulfobacterium acidiphilum</name>
    <dbReference type="NCBI Taxonomy" id="2597224"/>
    <lineage>
        <taxon>Bacteria</taxon>
        <taxon>Deltaproteobacteria</taxon>
        <taxon>Candidatus Acidulodesulfobacterales</taxon>
        <taxon>Candidatus Acidulodesulfobacterium</taxon>
    </lineage>
</organism>
<evidence type="ECO:0000313" key="1">
    <source>
        <dbReference type="EMBL" id="RZV37920.1"/>
    </source>
</evidence>
<comment type="caution">
    <text evidence="1">The sequence shown here is derived from an EMBL/GenBank/DDBJ whole genome shotgun (WGS) entry which is preliminary data.</text>
</comment>
<dbReference type="Proteomes" id="UP000322454">
    <property type="component" value="Unassembled WGS sequence"/>
</dbReference>
<gene>
    <name evidence="1" type="ORF">EVJ48_08030</name>
</gene>
<accession>A0A520X9M3</accession>
<sequence>MELNLWNKTAFQPKRQTINSAAKDGSLDIRNLNQNNKDIIKERAISKGENEIKALLNSGFIVKNSENFLLNTYGFIDKDVKSNFNDLFLKNSFVEVQGASFSSMTPYGRNITVKNIIMSSEKFNDINSAKYAGNYAKHDRKFNEEYKLSKFTLENYFDLKQKIPRIKPDIAIGAKNAAPGIINLTDNASGKLSQIRYSITETPSAYKFKKDYADAGEEFGKNPSLGRLKEYKDTLDGFKNLKVTVNDKKILEIESIHNWQKIMHYVKIRDMEFLNGLRDYEKGEIAGRIEIHHINQLQDDGRENVANLIALSDDKHRLADAYKVLIDKNTGYYREKYFENTSGLRRFNSDSADNISKDGEDRNDGKLMIYNKEIMQKLLTDISKLDLNDKIMLNDIKLDIESNTSMRLAMLKDTKEDMKLLFIDRKTGEELRLLALKTEDAAEKSVSKTALINFIGDLATSTIKR</sequence>
<dbReference type="AlphaFoldDB" id="A0A520X9M3"/>
<evidence type="ECO:0000313" key="2">
    <source>
        <dbReference type="Proteomes" id="UP000322454"/>
    </source>
</evidence>
<protein>
    <submittedName>
        <fullName evidence="1">Uncharacterized protein</fullName>
    </submittedName>
</protein>
<name>A0A520X9M3_9DELT</name>